<sequence length="74" mass="8463">MNFSSDHNANINNLTAREREVLFLRTEGLTREQIAETLQIAETTAKTHLQNIHRKLGVSTQAELIKLVYSQRKA</sequence>
<dbReference type="Proteomes" id="UP000524246">
    <property type="component" value="Unassembled WGS sequence"/>
</dbReference>
<dbReference type="InterPro" id="IPR036388">
    <property type="entry name" value="WH-like_DNA-bd_sf"/>
</dbReference>
<name>A0A7X9IJQ2_9DELT</name>
<keyword evidence="3" id="KW-0804">Transcription</keyword>
<dbReference type="PANTHER" id="PTHR44688:SF16">
    <property type="entry name" value="DNA-BINDING TRANSCRIPTIONAL ACTIVATOR DEVR_DOSR"/>
    <property type="match status" value="1"/>
</dbReference>
<dbReference type="InterPro" id="IPR016032">
    <property type="entry name" value="Sig_transdc_resp-reg_C-effctor"/>
</dbReference>
<evidence type="ECO:0000256" key="3">
    <source>
        <dbReference type="ARBA" id="ARBA00023163"/>
    </source>
</evidence>
<keyword evidence="1" id="KW-0805">Transcription regulation</keyword>
<dbReference type="GO" id="GO:0006355">
    <property type="term" value="P:regulation of DNA-templated transcription"/>
    <property type="evidence" value="ECO:0007669"/>
    <property type="project" value="InterPro"/>
</dbReference>
<evidence type="ECO:0000256" key="2">
    <source>
        <dbReference type="ARBA" id="ARBA00023125"/>
    </source>
</evidence>
<keyword evidence="2" id="KW-0238">DNA-binding</keyword>
<reference evidence="5 6" key="1">
    <citation type="journal article" date="2020" name="Biotechnol. Biofuels">
        <title>New insights from the biogas microbiome by comprehensive genome-resolved metagenomics of nearly 1600 species originating from multiple anaerobic digesters.</title>
        <authorList>
            <person name="Campanaro S."/>
            <person name="Treu L."/>
            <person name="Rodriguez-R L.M."/>
            <person name="Kovalovszki A."/>
            <person name="Ziels R.M."/>
            <person name="Maus I."/>
            <person name="Zhu X."/>
            <person name="Kougias P.G."/>
            <person name="Basile A."/>
            <person name="Luo G."/>
            <person name="Schluter A."/>
            <person name="Konstantinidis K.T."/>
            <person name="Angelidaki I."/>
        </authorList>
    </citation>
    <scope>NUCLEOTIDE SEQUENCE [LARGE SCALE GENOMIC DNA]</scope>
    <source>
        <strain evidence="5">AS27yjCOA_65</strain>
    </source>
</reference>
<evidence type="ECO:0000313" key="6">
    <source>
        <dbReference type="Proteomes" id="UP000524246"/>
    </source>
</evidence>
<dbReference type="EMBL" id="JAAZON010000155">
    <property type="protein sequence ID" value="NMC62294.1"/>
    <property type="molecule type" value="Genomic_DNA"/>
</dbReference>
<dbReference type="PROSITE" id="PS50043">
    <property type="entry name" value="HTH_LUXR_2"/>
    <property type="match status" value="1"/>
</dbReference>
<organism evidence="5 6">
    <name type="scientific">SAR324 cluster bacterium</name>
    <dbReference type="NCBI Taxonomy" id="2024889"/>
    <lineage>
        <taxon>Bacteria</taxon>
        <taxon>Deltaproteobacteria</taxon>
        <taxon>SAR324 cluster</taxon>
    </lineage>
</organism>
<dbReference type="Pfam" id="PF00196">
    <property type="entry name" value="GerE"/>
    <property type="match status" value="1"/>
</dbReference>
<dbReference type="PANTHER" id="PTHR44688">
    <property type="entry name" value="DNA-BINDING TRANSCRIPTIONAL ACTIVATOR DEVR_DOSR"/>
    <property type="match status" value="1"/>
</dbReference>
<comment type="caution">
    <text evidence="5">The sequence shown here is derived from an EMBL/GenBank/DDBJ whole genome shotgun (WGS) entry which is preliminary data.</text>
</comment>
<dbReference type="SMART" id="SM00421">
    <property type="entry name" value="HTH_LUXR"/>
    <property type="match status" value="1"/>
</dbReference>
<dbReference type="InterPro" id="IPR000792">
    <property type="entry name" value="Tscrpt_reg_LuxR_C"/>
</dbReference>
<accession>A0A7X9IJQ2</accession>
<gene>
    <name evidence="5" type="ORF">GYA55_03915</name>
</gene>
<evidence type="ECO:0000259" key="4">
    <source>
        <dbReference type="PROSITE" id="PS50043"/>
    </source>
</evidence>
<dbReference type="CDD" id="cd06170">
    <property type="entry name" value="LuxR_C_like"/>
    <property type="match status" value="1"/>
</dbReference>
<dbReference type="PRINTS" id="PR00038">
    <property type="entry name" value="HTHLUXR"/>
</dbReference>
<dbReference type="SUPFAM" id="SSF46894">
    <property type="entry name" value="C-terminal effector domain of the bipartite response regulators"/>
    <property type="match status" value="1"/>
</dbReference>
<dbReference type="Gene3D" id="1.10.10.10">
    <property type="entry name" value="Winged helix-like DNA-binding domain superfamily/Winged helix DNA-binding domain"/>
    <property type="match status" value="1"/>
</dbReference>
<feature type="domain" description="HTH luxR-type" evidence="4">
    <location>
        <begin position="7"/>
        <end position="72"/>
    </location>
</feature>
<evidence type="ECO:0000256" key="1">
    <source>
        <dbReference type="ARBA" id="ARBA00023015"/>
    </source>
</evidence>
<evidence type="ECO:0000313" key="5">
    <source>
        <dbReference type="EMBL" id="NMC62294.1"/>
    </source>
</evidence>
<proteinExistence type="predicted"/>
<protein>
    <submittedName>
        <fullName evidence="5">Helix-turn-helix transcriptional regulator</fullName>
    </submittedName>
</protein>
<dbReference type="GO" id="GO:0003677">
    <property type="term" value="F:DNA binding"/>
    <property type="evidence" value="ECO:0007669"/>
    <property type="project" value="UniProtKB-KW"/>
</dbReference>
<dbReference type="AlphaFoldDB" id="A0A7X9IJQ2"/>